<organism evidence="2 3">
    <name type="scientific">Metabacillus lacus</name>
    <dbReference type="NCBI Taxonomy" id="1983721"/>
    <lineage>
        <taxon>Bacteria</taxon>
        <taxon>Bacillati</taxon>
        <taxon>Bacillota</taxon>
        <taxon>Bacilli</taxon>
        <taxon>Bacillales</taxon>
        <taxon>Bacillaceae</taxon>
        <taxon>Metabacillus</taxon>
    </lineage>
</organism>
<evidence type="ECO:0000313" key="2">
    <source>
        <dbReference type="EMBL" id="MRX70693.1"/>
    </source>
</evidence>
<evidence type="ECO:0000259" key="1">
    <source>
        <dbReference type="PROSITE" id="PS51782"/>
    </source>
</evidence>
<dbReference type="Pfam" id="PF01476">
    <property type="entry name" value="LysM"/>
    <property type="match status" value="1"/>
</dbReference>
<dbReference type="InterPro" id="IPR036779">
    <property type="entry name" value="LysM_dom_sf"/>
</dbReference>
<comment type="caution">
    <text evidence="2">The sequence shown here is derived from an EMBL/GenBank/DDBJ whole genome shotgun (WGS) entry which is preliminary data.</text>
</comment>
<dbReference type="Proteomes" id="UP000448867">
    <property type="component" value="Unassembled WGS sequence"/>
</dbReference>
<dbReference type="CDD" id="cd00118">
    <property type="entry name" value="LysM"/>
    <property type="match status" value="1"/>
</dbReference>
<keyword evidence="3" id="KW-1185">Reference proteome</keyword>
<dbReference type="OrthoDB" id="2679564at2"/>
<dbReference type="AlphaFoldDB" id="A0A7X2IX04"/>
<dbReference type="EMBL" id="WKKI01000001">
    <property type="protein sequence ID" value="MRX70693.1"/>
    <property type="molecule type" value="Genomic_DNA"/>
</dbReference>
<name>A0A7X2IX04_9BACI</name>
<feature type="domain" description="LysM" evidence="1">
    <location>
        <begin position="36"/>
        <end position="87"/>
    </location>
</feature>
<gene>
    <name evidence="2" type="ORF">GJU40_00730</name>
</gene>
<protein>
    <submittedName>
        <fullName evidence="2">LysM peptidoglycan-binding domain-containing protein</fullName>
    </submittedName>
</protein>
<dbReference type="PROSITE" id="PS51782">
    <property type="entry name" value="LYSM"/>
    <property type="match status" value="1"/>
</dbReference>
<dbReference type="InterPro" id="IPR018392">
    <property type="entry name" value="LysM"/>
</dbReference>
<dbReference type="Gene3D" id="3.10.350.10">
    <property type="entry name" value="LysM domain"/>
    <property type="match status" value="1"/>
</dbReference>
<reference evidence="2 3" key="1">
    <citation type="submission" date="2019-11" db="EMBL/GenBank/DDBJ databases">
        <title>Bacillus lacus genome.</title>
        <authorList>
            <person name="Allen C.J."/>
            <person name="Newman J.D."/>
        </authorList>
    </citation>
    <scope>NUCLEOTIDE SEQUENCE [LARGE SCALE GENOMIC DNA]</scope>
    <source>
        <strain evidence="2 3">KCTC 33946</strain>
    </source>
</reference>
<sequence length="105" mass="11805">MKKETAVFSFMFIMLAISGVFALAYTGASENIDRYVEVEISEGDSLWKLSKKYEGEHRLSTVDFVAWVQSKNNLQSPAIKPGDKVFIPVEKSDIHQYLAGEEQGN</sequence>
<evidence type="ECO:0000313" key="3">
    <source>
        <dbReference type="Proteomes" id="UP000448867"/>
    </source>
</evidence>
<proteinExistence type="predicted"/>
<accession>A0A7X2IX04</accession>
<dbReference type="RefSeq" id="WP_154305815.1">
    <property type="nucleotide sequence ID" value="NZ_WKKI01000001.1"/>
</dbReference>